<dbReference type="EMBL" id="BKZW01000001">
    <property type="protein sequence ID" value="GER87242.1"/>
    <property type="molecule type" value="Genomic_DNA"/>
</dbReference>
<comment type="caution">
    <text evidence="3">The sequence shown here is derived from an EMBL/GenBank/DDBJ whole genome shotgun (WGS) entry which is preliminary data.</text>
</comment>
<keyword evidence="1" id="KW-0175">Coiled coil</keyword>
<evidence type="ECO:0000313" key="4">
    <source>
        <dbReference type="Proteomes" id="UP000326912"/>
    </source>
</evidence>
<gene>
    <name evidence="3" type="ORF">KDW_14040</name>
</gene>
<protein>
    <submittedName>
        <fullName evidence="3">Uncharacterized protein</fullName>
    </submittedName>
</protein>
<dbReference type="Proteomes" id="UP000326912">
    <property type="component" value="Unassembled WGS sequence"/>
</dbReference>
<name>A0A5J4KJR7_9CHLR</name>
<evidence type="ECO:0000256" key="2">
    <source>
        <dbReference type="SAM" id="MobiDB-lite"/>
    </source>
</evidence>
<proteinExistence type="predicted"/>
<evidence type="ECO:0000313" key="3">
    <source>
        <dbReference type="EMBL" id="GER87242.1"/>
    </source>
</evidence>
<feature type="coiled-coil region" evidence="1">
    <location>
        <begin position="44"/>
        <end position="106"/>
    </location>
</feature>
<keyword evidence="4" id="KW-1185">Reference proteome</keyword>
<reference evidence="3 4" key="1">
    <citation type="submission" date="2019-10" db="EMBL/GenBank/DDBJ databases">
        <title>Dictyobacter vulcani sp. nov., within the class Ktedonobacteria, isolated from soil of volcanic Mt. Zao.</title>
        <authorList>
            <person name="Zheng Y."/>
            <person name="Wang C.M."/>
            <person name="Sakai Y."/>
            <person name="Abe K."/>
            <person name="Yokota A."/>
            <person name="Yabe S."/>
        </authorList>
    </citation>
    <scope>NUCLEOTIDE SEQUENCE [LARGE SCALE GENOMIC DNA]</scope>
    <source>
        <strain evidence="3 4">W12</strain>
    </source>
</reference>
<evidence type="ECO:0000256" key="1">
    <source>
        <dbReference type="SAM" id="Coils"/>
    </source>
</evidence>
<sequence>MMVGVLVRSLTTLYEVEFAHTAWRMAYMSSSHSSSPKEKAIYSKKKFNKRKRHLEERLQKARAAQERSEERLRLVQERLQVKVVRVQRLEHRLQELNANRKGKDRQAFVERIGSGSSVFAGDVVSISVHEEHVNERAAEIVQEAQALARDAREIALLAEDAARLAVERAEYAELRLEQSSMGRHLGEEYERMQTEAERAQIFARETAQAAEETEQLLSTFVPEGDNIFVDSEVEEFSTGGEISNEEILENNGMFDSIDKDEDAFAAVASLILADAEADQAAESEALLGAGREHTQDIQALLKQAQHTLALVRAAVEEGTLTGDDAVRALCAAEMEVTHTRSLLKNVEEGLEERDDDNEHDPEVQ</sequence>
<accession>A0A5J4KJR7</accession>
<feature type="compositionally biased region" description="Acidic residues" evidence="2">
    <location>
        <begin position="348"/>
        <end position="364"/>
    </location>
</feature>
<organism evidence="3 4">
    <name type="scientific">Dictyobacter vulcani</name>
    <dbReference type="NCBI Taxonomy" id="2607529"/>
    <lineage>
        <taxon>Bacteria</taxon>
        <taxon>Bacillati</taxon>
        <taxon>Chloroflexota</taxon>
        <taxon>Ktedonobacteria</taxon>
        <taxon>Ktedonobacterales</taxon>
        <taxon>Dictyobacteraceae</taxon>
        <taxon>Dictyobacter</taxon>
    </lineage>
</organism>
<dbReference type="AlphaFoldDB" id="A0A5J4KJR7"/>
<feature type="region of interest" description="Disordered" evidence="2">
    <location>
        <begin position="343"/>
        <end position="364"/>
    </location>
</feature>